<comment type="caution">
    <text evidence="1">The sequence shown here is derived from an EMBL/GenBank/DDBJ whole genome shotgun (WGS) entry which is preliminary data.</text>
</comment>
<gene>
    <name evidence="1" type="primary">Acey_s0075.g954</name>
    <name evidence="1" type="ORF">Y032_0075g954</name>
</gene>
<protein>
    <submittedName>
        <fullName evidence="1">Uncharacterized protein</fullName>
    </submittedName>
</protein>
<accession>A0A016TUZ9</accession>
<dbReference type="EMBL" id="JARK01001411">
    <property type="protein sequence ID" value="EYC06551.1"/>
    <property type="molecule type" value="Genomic_DNA"/>
</dbReference>
<dbReference type="AlphaFoldDB" id="A0A016TUZ9"/>
<evidence type="ECO:0000313" key="1">
    <source>
        <dbReference type="EMBL" id="EYC06551.1"/>
    </source>
</evidence>
<organism evidence="1 2">
    <name type="scientific">Ancylostoma ceylanicum</name>
    <dbReference type="NCBI Taxonomy" id="53326"/>
    <lineage>
        <taxon>Eukaryota</taxon>
        <taxon>Metazoa</taxon>
        <taxon>Ecdysozoa</taxon>
        <taxon>Nematoda</taxon>
        <taxon>Chromadorea</taxon>
        <taxon>Rhabditida</taxon>
        <taxon>Rhabditina</taxon>
        <taxon>Rhabditomorpha</taxon>
        <taxon>Strongyloidea</taxon>
        <taxon>Ancylostomatidae</taxon>
        <taxon>Ancylostomatinae</taxon>
        <taxon>Ancylostoma</taxon>
    </lineage>
</organism>
<name>A0A016TUZ9_9BILA</name>
<evidence type="ECO:0000313" key="2">
    <source>
        <dbReference type="Proteomes" id="UP000024635"/>
    </source>
</evidence>
<reference evidence="2" key="1">
    <citation type="journal article" date="2015" name="Nat. Genet.">
        <title>The genome and transcriptome of the zoonotic hookworm Ancylostoma ceylanicum identify infection-specific gene families.</title>
        <authorList>
            <person name="Schwarz E.M."/>
            <person name="Hu Y."/>
            <person name="Antoshechkin I."/>
            <person name="Miller M.M."/>
            <person name="Sternberg P.W."/>
            <person name="Aroian R.V."/>
        </authorList>
    </citation>
    <scope>NUCLEOTIDE SEQUENCE</scope>
    <source>
        <strain evidence="2">HY135</strain>
    </source>
</reference>
<dbReference type="Proteomes" id="UP000024635">
    <property type="component" value="Unassembled WGS sequence"/>
</dbReference>
<dbReference type="OrthoDB" id="5872647at2759"/>
<proteinExistence type="predicted"/>
<keyword evidence="2" id="KW-1185">Reference proteome</keyword>
<sequence>MLRVAQGVSERARNMGGRQTRGLRALLFANGSTPFRVVWHQGKEQDDDVVQLVNHEEDIASEEEEDYTSSIPVFPPTQAVFETKTTSLPAENVSEGLPAIELNLIE</sequence>